<feature type="compositionally biased region" description="Low complexity" evidence="7">
    <location>
        <begin position="30"/>
        <end position="43"/>
    </location>
</feature>
<dbReference type="InterPro" id="IPR001915">
    <property type="entry name" value="Peptidase_M48"/>
</dbReference>
<feature type="domain" description="Peptidase M48" evidence="8">
    <location>
        <begin position="248"/>
        <end position="417"/>
    </location>
</feature>
<evidence type="ECO:0000313" key="9">
    <source>
        <dbReference type="EMBL" id="CAG9169838.1"/>
    </source>
</evidence>
<evidence type="ECO:0000256" key="1">
    <source>
        <dbReference type="ARBA" id="ARBA00001947"/>
    </source>
</evidence>
<keyword evidence="5" id="KW-0862">Zinc</keyword>
<proteinExistence type="predicted"/>
<comment type="caution">
    <text evidence="9">The sequence shown here is derived from an EMBL/GenBank/DDBJ whole genome shotgun (WGS) entry which is preliminary data.</text>
</comment>
<dbReference type="SUPFAM" id="SSF48452">
    <property type="entry name" value="TPR-like"/>
    <property type="match status" value="1"/>
</dbReference>
<dbReference type="CDD" id="cd07333">
    <property type="entry name" value="M48C_bepA_like"/>
    <property type="match status" value="1"/>
</dbReference>
<dbReference type="Gene3D" id="1.25.40.10">
    <property type="entry name" value="Tetratricopeptide repeat domain"/>
    <property type="match status" value="1"/>
</dbReference>
<comment type="cofactor">
    <cofactor evidence="1">
        <name>Zn(2+)</name>
        <dbReference type="ChEBI" id="CHEBI:29105"/>
    </cofactor>
</comment>
<dbReference type="EMBL" id="CAJZAG010000003">
    <property type="protein sequence ID" value="CAG9169838.1"/>
    <property type="molecule type" value="Genomic_DNA"/>
</dbReference>
<feature type="region of interest" description="Disordered" evidence="7">
    <location>
        <begin position="75"/>
        <end position="141"/>
    </location>
</feature>
<dbReference type="GO" id="GO:0008233">
    <property type="term" value="F:peptidase activity"/>
    <property type="evidence" value="ECO:0007669"/>
    <property type="project" value="UniProtKB-KW"/>
</dbReference>
<evidence type="ECO:0000256" key="5">
    <source>
        <dbReference type="ARBA" id="ARBA00022833"/>
    </source>
</evidence>
<evidence type="ECO:0000256" key="2">
    <source>
        <dbReference type="ARBA" id="ARBA00022670"/>
    </source>
</evidence>
<keyword evidence="2 9" id="KW-0645">Protease</keyword>
<feature type="compositionally biased region" description="Low complexity" evidence="7">
    <location>
        <begin position="125"/>
        <end position="141"/>
    </location>
</feature>
<dbReference type="Pfam" id="PF01435">
    <property type="entry name" value="Peptidase_M48"/>
    <property type="match status" value="1"/>
</dbReference>
<keyword evidence="6" id="KW-0482">Metalloprotease</keyword>
<keyword evidence="10" id="KW-1185">Reference proteome</keyword>
<protein>
    <submittedName>
        <fullName evidence="9">Beta-barrel assembly-enhancing protease</fullName>
        <ecNumber evidence="9">3.4.-.-</ecNumber>
    </submittedName>
</protein>
<keyword evidence="3" id="KW-0479">Metal-binding</keyword>
<evidence type="ECO:0000256" key="3">
    <source>
        <dbReference type="ARBA" id="ARBA00022723"/>
    </source>
</evidence>
<dbReference type="EC" id="3.4.-.-" evidence="9"/>
<gene>
    <name evidence="9" type="primary">bepA_1</name>
    <name evidence="9" type="ORF">LMG32289_01873</name>
</gene>
<sequence length="659" mass="70666">MGTGSAGRYHSNMPDFPWPRRATSRPGLPASGAASVATDAVAARSPVPTNGRGVRLRVRVLAAALAVTMAAPGWAQTTQQSGRQSGQQNGQQTTPQTAPQAARPAPLPSLATAAGAGGSMGGGTTASIGPTSSFGSSSLDGDASDQVFDNLSRSVRAGQKSDFGLRTNNPVVESGGIQLPDMGDPSSASLSPDMEKRLGDRIMRDIRRDPDYISDPLLSDYLNALGYRLVQAARRQNISGSSGAGTFATGFELFGVRDRTINAFALPGGYIGVHTGLLVQSETESELASVLGHEIGHVLQRHIARGITSQDQSMWIALASMVLAGLAATKSGDAAAALAMGGQGAAVANQLSFSRGAEREADRVGFQIMNAAGFDPQGMPDFFARLQRVMGVAESSVPSYVRTHPLTSERLADMQDRVRHVTARKVGNTPEYEFARVRSRVIQDKDRADLVASRSAFQNQMASASPVRLPALYYGVAFVEQRLQRFDKAEEALMEARRLYGNIPGAASGSPMLDVMAIQLALQQKRPQDALNQATASLRAYPLAHAVALNYADTLMAAGRLDDAVKFIRSRTREESSRSEWWDLLARAYAAQGKRLQQHQALAEKYAMDGSYQAAIEQLQIARKAGDGDFYTLSEVDARLHQLERQFREEKQDNKGMPN</sequence>
<feature type="compositionally biased region" description="Low complexity" evidence="7">
    <location>
        <begin position="75"/>
        <end position="114"/>
    </location>
</feature>
<reference evidence="9 10" key="1">
    <citation type="submission" date="2021-08" db="EMBL/GenBank/DDBJ databases">
        <authorList>
            <person name="Peeters C."/>
        </authorList>
    </citation>
    <scope>NUCLEOTIDE SEQUENCE [LARGE SCALE GENOMIC DNA]</scope>
    <source>
        <strain evidence="9 10">LMG 32289</strain>
    </source>
</reference>
<evidence type="ECO:0000313" key="10">
    <source>
        <dbReference type="Proteomes" id="UP000706525"/>
    </source>
</evidence>
<feature type="compositionally biased region" description="Gly residues" evidence="7">
    <location>
        <begin position="115"/>
        <end position="124"/>
    </location>
</feature>
<accession>A0ABN7Y9A5</accession>
<dbReference type="InterPro" id="IPR011990">
    <property type="entry name" value="TPR-like_helical_dom_sf"/>
</dbReference>
<feature type="region of interest" description="Disordered" evidence="7">
    <location>
        <begin position="159"/>
        <end position="192"/>
    </location>
</feature>
<organism evidence="9 10">
    <name type="scientific">Cupriavidus pampae</name>
    <dbReference type="NCBI Taxonomy" id="659251"/>
    <lineage>
        <taxon>Bacteria</taxon>
        <taxon>Pseudomonadati</taxon>
        <taxon>Pseudomonadota</taxon>
        <taxon>Betaproteobacteria</taxon>
        <taxon>Burkholderiales</taxon>
        <taxon>Burkholderiaceae</taxon>
        <taxon>Cupriavidus</taxon>
    </lineage>
</organism>
<keyword evidence="4 9" id="KW-0378">Hydrolase</keyword>
<dbReference type="Proteomes" id="UP000706525">
    <property type="component" value="Unassembled WGS sequence"/>
</dbReference>
<dbReference type="PANTHER" id="PTHR22726">
    <property type="entry name" value="METALLOENDOPEPTIDASE OMA1"/>
    <property type="match status" value="1"/>
</dbReference>
<dbReference type="PANTHER" id="PTHR22726:SF1">
    <property type="entry name" value="METALLOENDOPEPTIDASE OMA1, MITOCHONDRIAL"/>
    <property type="match status" value="1"/>
</dbReference>
<dbReference type="GO" id="GO:0006508">
    <property type="term" value="P:proteolysis"/>
    <property type="evidence" value="ECO:0007669"/>
    <property type="project" value="UniProtKB-KW"/>
</dbReference>
<evidence type="ECO:0000256" key="4">
    <source>
        <dbReference type="ARBA" id="ARBA00022801"/>
    </source>
</evidence>
<dbReference type="InterPro" id="IPR051156">
    <property type="entry name" value="Mito/Outer_Membr_Metalloprot"/>
</dbReference>
<dbReference type="Gene3D" id="3.30.2010.10">
    <property type="entry name" value="Metalloproteases ('zincins'), catalytic domain"/>
    <property type="match status" value="1"/>
</dbReference>
<feature type="region of interest" description="Disordered" evidence="7">
    <location>
        <begin position="1"/>
        <end position="50"/>
    </location>
</feature>
<evidence type="ECO:0000259" key="8">
    <source>
        <dbReference type="Pfam" id="PF01435"/>
    </source>
</evidence>
<name>A0ABN7Y9A5_9BURK</name>
<evidence type="ECO:0000256" key="7">
    <source>
        <dbReference type="SAM" id="MobiDB-lite"/>
    </source>
</evidence>
<dbReference type="Pfam" id="PF14559">
    <property type="entry name" value="TPR_19"/>
    <property type="match status" value="1"/>
</dbReference>
<evidence type="ECO:0000256" key="6">
    <source>
        <dbReference type="ARBA" id="ARBA00023049"/>
    </source>
</evidence>